<evidence type="ECO:0000313" key="2">
    <source>
        <dbReference type="Proteomes" id="UP000298596"/>
    </source>
</evidence>
<accession>A0A4D8Q0M2</accession>
<sequence>MTQVSVTPRFLQFADTIAKRGRDSEKTVAMVLVLRTTTAPEKADSTTAATGAEVVIPINFGKLKPGVEIAGGQHPDPLGDLKRIATVKGLPACGAFNAYAFVTETEEPDKALALLTTALDNGKDDLKKALVKAIQEALPQSESK</sequence>
<keyword evidence="1" id="KW-0614">Plasmid</keyword>
<proteinExistence type="predicted"/>
<geneLocation type="plasmid" evidence="1">
    <name>p1</name>
</geneLocation>
<dbReference type="AlphaFoldDB" id="A0A4D8Q0M2"/>
<gene>
    <name evidence="1" type="ORF">D3867_14585</name>
</gene>
<protein>
    <submittedName>
        <fullName evidence="1">Uncharacterized protein</fullName>
    </submittedName>
</protein>
<dbReference type="EMBL" id="CP032331">
    <property type="protein sequence ID" value="QCO03328.1"/>
    <property type="molecule type" value="Genomic_DNA"/>
</dbReference>
<dbReference type="Proteomes" id="UP000298596">
    <property type="component" value="Plasmid p1"/>
</dbReference>
<reference evidence="1 2" key="1">
    <citation type="submission" date="2018-09" db="EMBL/GenBank/DDBJ databases">
        <title>Whole genome based analysis of evolution and adaptive divergence in Indian and Brazilian strains of Azospirillum brasilense.</title>
        <authorList>
            <person name="Singh C."/>
            <person name="Tripathi A.K."/>
        </authorList>
    </citation>
    <scope>NUCLEOTIDE SEQUENCE [LARGE SCALE GENOMIC DNA]</scope>
    <source>
        <strain evidence="1 2">MTCC4036</strain>
        <plasmid evidence="1 2">p1</plasmid>
    </source>
</reference>
<evidence type="ECO:0000313" key="1">
    <source>
        <dbReference type="EMBL" id="QCO03328.1"/>
    </source>
</evidence>
<name>A0A4D8Q0M2_AZOBR</name>
<organism evidence="1 2">
    <name type="scientific">Azospirillum brasilense</name>
    <dbReference type="NCBI Taxonomy" id="192"/>
    <lineage>
        <taxon>Bacteria</taxon>
        <taxon>Pseudomonadati</taxon>
        <taxon>Pseudomonadota</taxon>
        <taxon>Alphaproteobacteria</taxon>
        <taxon>Rhodospirillales</taxon>
        <taxon>Azospirillaceae</taxon>
        <taxon>Azospirillum</taxon>
    </lineage>
</organism>